<reference evidence="1 2" key="1">
    <citation type="journal article" date="2020" name="ISME J.">
        <title>Comparative genomics reveals insights into cyanobacterial evolution and habitat adaptation.</title>
        <authorList>
            <person name="Chen M.Y."/>
            <person name="Teng W.K."/>
            <person name="Zhao L."/>
            <person name="Hu C.X."/>
            <person name="Zhou Y.K."/>
            <person name="Han B.P."/>
            <person name="Song L.R."/>
            <person name="Shu W.S."/>
        </authorList>
    </citation>
    <scope>NUCLEOTIDE SEQUENCE [LARGE SCALE GENOMIC DNA]</scope>
    <source>
        <strain evidence="1 2">FACHB-119</strain>
    </source>
</reference>
<name>A0ABR8D7H7_9NOST</name>
<dbReference type="Gene3D" id="3.40.50.300">
    <property type="entry name" value="P-loop containing nucleotide triphosphate hydrolases"/>
    <property type="match status" value="1"/>
</dbReference>
<dbReference type="Pfam" id="PF13177">
    <property type="entry name" value="DNA_pol3_delta2"/>
    <property type="match status" value="1"/>
</dbReference>
<gene>
    <name evidence="1" type="primary">holB</name>
    <name evidence="1" type="ORF">H6G83_15950</name>
</gene>
<dbReference type="NCBIfam" id="NF005638">
    <property type="entry name" value="PRK07399.1"/>
    <property type="match status" value="1"/>
</dbReference>
<keyword evidence="2" id="KW-1185">Reference proteome</keyword>
<dbReference type="PANTHER" id="PTHR11669:SF8">
    <property type="entry name" value="DNA POLYMERASE III SUBUNIT DELTA"/>
    <property type="match status" value="1"/>
</dbReference>
<dbReference type="InterPro" id="IPR004622">
    <property type="entry name" value="DNA_pol_HolB"/>
</dbReference>
<comment type="caution">
    <text evidence="1">The sequence shown here is derived from an EMBL/GenBank/DDBJ whole genome shotgun (WGS) entry which is preliminary data.</text>
</comment>
<dbReference type="InterPro" id="IPR027417">
    <property type="entry name" value="P-loop_NTPase"/>
</dbReference>
<keyword evidence="1" id="KW-0548">Nucleotidyltransferase</keyword>
<evidence type="ECO:0000313" key="1">
    <source>
        <dbReference type="EMBL" id="MBD2502086.1"/>
    </source>
</evidence>
<keyword evidence="1" id="KW-0808">Transferase</keyword>
<dbReference type="SUPFAM" id="SSF52540">
    <property type="entry name" value="P-loop containing nucleoside triphosphate hydrolases"/>
    <property type="match status" value="1"/>
</dbReference>
<dbReference type="Proteomes" id="UP000661112">
    <property type="component" value="Unassembled WGS sequence"/>
</dbReference>
<dbReference type="EMBL" id="JACJSG010000020">
    <property type="protein sequence ID" value="MBD2502086.1"/>
    <property type="molecule type" value="Genomic_DNA"/>
</dbReference>
<dbReference type="PANTHER" id="PTHR11669">
    <property type="entry name" value="REPLICATION FACTOR C / DNA POLYMERASE III GAMMA-TAU SUBUNIT"/>
    <property type="match status" value="1"/>
</dbReference>
<accession>A0ABR8D7H7</accession>
<dbReference type="EC" id="2.7.7.7" evidence="1"/>
<sequence length="348" mass="39250">MTNDSFAPLIGQQQAVELLTQAVKQNRVAPAYLFAGADGVGRSLAARCFVELLFSSVIEMRLIPSLQQRLRQSNHPDLFWVQPTYQYQGQRLTAAQAAEKNVKRKAPPVIRLEQIREITEFLSRPPLSAPRNVVVLEEAQTMAEPAANALLKTLEEPGQATIILIAPSPESILPTLVSRCQRIPFHRLDTTSLTQVLTQTGNQEILQHPAVLSLASGSPGNAIASYEQLQAIPPELLQELTTALKSQRHALELAKKIDKDLDTEAQLWLVDYLQQSYWKNQHQPSLISQLEKTRKYLLAYAQPRLVWECTLLSVHQQLNLYERSSVSSLKCSNRFEKNRTQMNADERR</sequence>
<dbReference type="GO" id="GO:0003887">
    <property type="term" value="F:DNA-directed DNA polymerase activity"/>
    <property type="evidence" value="ECO:0007669"/>
    <property type="project" value="UniProtKB-EC"/>
</dbReference>
<evidence type="ECO:0000313" key="2">
    <source>
        <dbReference type="Proteomes" id="UP000661112"/>
    </source>
</evidence>
<organism evidence="1 2">
    <name type="scientific">Anabaena azotica FACHB-119</name>
    <dbReference type="NCBI Taxonomy" id="947527"/>
    <lineage>
        <taxon>Bacteria</taxon>
        <taxon>Bacillati</taxon>
        <taxon>Cyanobacteriota</taxon>
        <taxon>Cyanophyceae</taxon>
        <taxon>Nostocales</taxon>
        <taxon>Nostocaceae</taxon>
        <taxon>Anabaena</taxon>
        <taxon>Anabaena azotica</taxon>
    </lineage>
</organism>
<dbReference type="NCBIfam" id="TIGR00678">
    <property type="entry name" value="holB"/>
    <property type="match status" value="1"/>
</dbReference>
<dbReference type="InterPro" id="IPR050238">
    <property type="entry name" value="DNA_Rep/Repair_Clamp_Loader"/>
</dbReference>
<protein>
    <submittedName>
        <fullName evidence="1">DNA polymerase III subunit delta</fullName>
        <ecNumber evidence="1">2.7.7.7</ecNumber>
    </submittedName>
</protein>
<proteinExistence type="predicted"/>
<dbReference type="RefSeq" id="WP_190473989.1">
    <property type="nucleotide sequence ID" value="NZ_JACJSG010000020.1"/>
</dbReference>